<sequence>MPEFKIIYRTFISKVFKEYDINNDKEEITEEITKRCSVVTETISIAGITEIKGPIPFLLKHRKSGCFLCIRNGKLELAMPSKQNLSKFLLHGYIFSGMDEEEQSRHRNQPINIIMINSTDNHFVQPKNKTTSICTAELMTKKGKPLKEDTSKIEGDDPRFFMVHSTGDGGISLESFLSKGFYLASEHNGREGDPRLQLYKLGCHNHVNSPSYGATFDLIPKNNDAEEYHGTLKEEYLRRKARVK</sequence>
<evidence type="ECO:0000313" key="1">
    <source>
        <dbReference type="EMBL" id="CAH1776051.1"/>
    </source>
</evidence>
<protein>
    <submittedName>
        <fullName evidence="1">Uncharacterized protein</fullName>
    </submittedName>
</protein>
<dbReference type="Proteomes" id="UP000749559">
    <property type="component" value="Unassembled WGS sequence"/>
</dbReference>
<reference evidence="1" key="1">
    <citation type="submission" date="2022-03" db="EMBL/GenBank/DDBJ databases">
        <authorList>
            <person name="Martin C."/>
        </authorList>
    </citation>
    <scope>NUCLEOTIDE SEQUENCE</scope>
</reference>
<dbReference type="AlphaFoldDB" id="A0A8J1TTP9"/>
<organism evidence="1 2">
    <name type="scientific">Owenia fusiformis</name>
    <name type="common">Polychaete worm</name>
    <dbReference type="NCBI Taxonomy" id="6347"/>
    <lineage>
        <taxon>Eukaryota</taxon>
        <taxon>Metazoa</taxon>
        <taxon>Spiralia</taxon>
        <taxon>Lophotrochozoa</taxon>
        <taxon>Annelida</taxon>
        <taxon>Polychaeta</taxon>
        <taxon>Sedentaria</taxon>
        <taxon>Canalipalpata</taxon>
        <taxon>Sabellida</taxon>
        <taxon>Oweniida</taxon>
        <taxon>Oweniidae</taxon>
        <taxon>Owenia</taxon>
    </lineage>
</organism>
<keyword evidence="2" id="KW-1185">Reference proteome</keyword>
<proteinExistence type="predicted"/>
<dbReference type="EMBL" id="CAIIXF020000001">
    <property type="protein sequence ID" value="CAH1776051.1"/>
    <property type="molecule type" value="Genomic_DNA"/>
</dbReference>
<evidence type="ECO:0000313" key="2">
    <source>
        <dbReference type="Proteomes" id="UP000749559"/>
    </source>
</evidence>
<accession>A0A8J1TTP9</accession>
<comment type="caution">
    <text evidence="1">The sequence shown here is derived from an EMBL/GenBank/DDBJ whole genome shotgun (WGS) entry which is preliminary data.</text>
</comment>
<gene>
    <name evidence="1" type="ORF">OFUS_LOCUS3276</name>
</gene>
<name>A0A8J1TTP9_OWEFU</name>